<dbReference type="RefSeq" id="WP_392395890.1">
    <property type="nucleotide sequence ID" value="NZ_JAURTK010000017.1"/>
</dbReference>
<dbReference type="CDD" id="cd10787">
    <property type="entry name" value="LamB_YcsF_like"/>
    <property type="match status" value="1"/>
</dbReference>
<dbReference type="PANTHER" id="PTHR30292">
    <property type="entry name" value="UNCHARACTERIZED PROTEIN YBGL-RELATED"/>
    <property type="match status" value="1"/>
</dbReference>
<organism evidence="1 2">
    <name type="scientific">Paraburkholderia caledonica</name>
    <dbReference type="NCBI Taxonomy" id="134536"/>
    <lineage>
        <taxon>Bacteria</taxon>
        <taxon>Pseudomonadati</taxon>
        <taxon>Pseudomonadota</taxon>
        <taxon>Betaproteobacteria</taxon>
        <taxon>Burkholderiales</taxon>
        <taxon>Burkholderiaceae</taxon>
        <taxon>Paraburkholderia</taxon>
    </lineage>
</organism>
<dbReference type="Gene3D" id="3.20.20.370">
    <property type="entry name" value="Glycoside hydrolase/deacetylase"/>
    <property type="match status" value="1"/>
</dbReference>
<dbReference type="AlphaFoldDB" id="A0AB73IMM2"/>
<sequence length="254" mass="27135">MNIDLNSDLAEGFGQYRAGDDFAMLDVVTSANIACGFHAGDPHIMADVMKRARDRRVAIGAHPGYPDIWGFGRRALPFSISQVEHLIAYQVSAAQGIAALTGHKITFVKPHGALGNLADENFEVADAVARAIRAVDSNLGLVATALGQLVPAGEKQSLRVYHEVFADRQYRDDGLLQPRSEPGAVIHDPAVASQRIVQMLESGSLTTITGKTLPTPIHTVCVHGDTPDAVTMAHTLRAHLEKAGVTISPFAPAY</sequence>
<name>A0AB73IMM2_9BURK</name>
<dbReference type="Proteomes" id="UP001229486">
    <property type="component" value="Unassembled WGS sequence"/>
</dbReference>
<dbReference type="GO" id="GO:0005975">
    <property type="term" value="P:carbohydrate metabolic process"/>
    <property type="evidence" value="ECO:0007669"/>
    <property type="project" value="InterPro"/>
</dbReference>
<dbReference type="Pfam" id="PF03746">
    <property type="entry name" value="LamB_YcsF"/>
    <property type="match status" value="1"/>
</dbReference>
<dbReference type="NCBIfam" id="NF003816">
    <property type="entry name" value="PRK05406.1-5"/>
    <property type="match status" value="1"/>
</dbReference>
<evidence type="ECO:0000313" key="2">
    <source>
        <dbReference type="Proteomes" id="UP001229486"/>
    </source>
</evidence>
<evidence type="ECO:0000313" key="1">
    <source>
        <dbReference type="EMBL" id="MDP9651234.1"/>
    </source>
</evidence>
<dbReference type="PANTHER" id="PTHR30292:SF0">
    <property type="entry name" value="5-OXOPROLINASE SUBUNIT A"/>
    <property type="match status" value="1"/>
</dbReference>
<protein>
    <submittedName>
        <fullName evidence="1">UPF0271 protein</fullName>
    </submittedName>
</protein>
<dbReference type="EMBL" id="JAURTK010000017">
    <property type="protein sequence ID" value="MDP9651234.1"/>
    <property type="molecule type" value="Genomic_DNA"/>
</dbReference>
<dbReference type="SUPFAM" id="SSF88713">
    <property type="entry name" value="Glycoside hydrolase/deacetylase"/>
    <property type="match status" value="1"/>
</dbReference>
<proteinExistence type="predicted"/>
<comment type="caution">
    <text evidence="1">The sequence shown here is derived from an EMBL/GenBank/DDBJ whole genome shotgun (WGS) entry which is preliminary data.</text>
</comment>
<reference evidence="1" key="1">
    <citation type="submission" date="2023-07" db="EMBL/GenBank/DDBJ databases">
        <title>Sorghum-associated microbial communities from plants grown in Nebraska, USA.</title>
        <authorList>
            <person name="Schachtman D."/>
        </authorList>
    </citation>
    <scope>NUCLEOTIDE SEQUENCE</scope>
    <source>
        <strain evidence="1">DS1061</strain>
    </source>
</reference>
<dbReference type="NCBIfam" id="NF003814">
    <property type="entry name" value="PRK05406.1-3"/>
    <property type="match status" value="1"/>
</dbReference>
<gene>
    <name evidence="1" type="ORF">J2793_006709</name>
</gene>
<dbReference type="InterPro" id="IPR011330">
    <property type="entry name" value="Glyco_hydro/deAcase_b/a-brl"/>
</dbReference>
<dbReference type="InterPro" id="IPR005501">
    <property type="entry name" value="LamB/YcsF/PxpA-like"/>
</dbReference>
<accession>A0AB73IMM2</accession>